<protein>
    <submittedName>
        <fullName evidence="1">Uncharacterized protein</fullName>
    </submittedName>
</protein>
<dbReference type="EMBL" id="JXNU01000005">
    <property type="protein sequence ID" value="KKF34289.1"/>
    <property type="molecule type" value="Genomic_DNA"/>
</dbReference>
<dbReference type="AlphaFoldDB" id="A0A0M2K5Q1"/>
<gene>
    <name evidence="1" type="ORF">SY86_25320</name>
</gene>
<organism evidence="1 2">
    <name type="scientific">Erwinia tracheiphila</name>
    <dbReference type="NCBI Taxonomy" id="65700"/>
    <lineage>
        <taxon>Bacteria</taxon>
        <taxon>Pseudomonadati</taxon>
        <taxon>Pseudomonadota</taxon>
        <taxon>Gammaproteobacteria</taxon>
        <taxon>Enterobacterales</taxon>
        <taxon>Erwiniaceae</taxon>
        <taxon>Erwinia</taxon>
    </lineage>
</organism>
<comment type="caution">
    <text evidence="1">The sequence shown here is derived from an EMBL/GenBank/DDBJ whole genome shotgun (WGS) entry which is preliminary data.</text>
</comment>
<dbReference type="Proteomes" id="UP000033924">
    <property type="component" value="Unassembled WGS sequence"/>
</dbReference>
<accession>A0A0M2K5Q1</accession>
<keyword evidence="2" id="KW-1185">Reference proteome</keyword>
<reference evidence="1 2" key="1">
    <citation type="submission" date="2015-01" db="EMBL/GenBank/DDBJ databases">
        <title>Erwinia tracheiphila.</title>
        <authorList>
            <person name="Shapiro L.R."/>
        </authorList>
    </citation>
    <scope>NUCLEOTIDE SEQUENCE [LARGE SCALE GENOMIC DNA]</scope>
    <source>
        <strain evidence="1 2">BuffGH</strain>
    </source>
</reference>
<sequence>MTITAENVIYGLGLLVQEGDAGSYHVNVDEARVLLAHIDAQAEKLDAAMKQCQELAKQSGKLGARAAIAERELIQRDASAGEPAGYKYFVHHPEVGGWHMDAYPMHEKTLDDAVNAGRISQYHPVYAIPQFTPSIAATDVLSEKFIDWVCLTCVEVRNAFGDYEAQEGINEIRQSLEDKAKTLRLNNGSKPFIVKIPKVSKFADGLNAGVLWIKAIRAAGGEVAE</sequence>
<dbReference type="RefSeq" id="WP_016192970.1">
    <property type="nucleotide sequence ID" value="NZ_CP089932.1"/>
</dbReference>
<evidence type="ECO:0000313" key="1">
    <source>
        <dbReference type="EMBL" id="KKF34289.1"/>
    </source>
</evidence>
<evidence type="ECO:0000313" key="2">
    <source>
        <dbReference type="Proteomes" id="UP000033924"/>
    </source>
</evidence>
<name>A0A0M2K5Q1_9GAMM</name>
<dbReference type="STRING" id="65700.SY86_25320"/>
<dbReference type="PATRIC" id="fig|65700.7.peg.6252"/>
<proteinExistence type="predicted"/>